<feature type="region of interest" description="Disordered" evidence="1">
    <location>
        <begin position="1"/>
        <end position="56"/>
    </location>
</feature>
<dbReference type="OrthoDB" id="4899945at2759"/>
<dbReference type="EMBL" id="KZ679265">
    <property type="protein sequence ID" value="PTB39035.1"/>
    <property type="molecule type" value="Genomic_DNA"/>
</dbReference>
<reference evidence="2 3" key="1">
    <citation type="submission" date="2016-07" db="EMBL/GenBank/DDBJ databases">
        <title>Multiple horizontal gene transfer events from other fungi enriched the ability of initially mycotrophic Trichoderma (Ascomycota) to feed on dead plant biomass.</title>
        <authorList>
            <consortium name="DOE Joint Genome Institute"/>
            <person name="Aerts A."/>
            <person name="Atanasova L."/>
            <person name="Chenthamara K."/>
            <person name="Zhang J."/>
            <person name="Grujic M."/>
            <person name="Henrissat B."/>
            <person name="Kuo A."/>
            <person name="Salamov A."/>
            <person name="Lipzen A."/>
            <person name="Labutti K."/>
            <person name="Barry K."/>
            <person name="Miao Y."/>
            <person name="Rahimi M.J."/>
            <person name="Shen Q."/>
            <person name="Grigoriev I.V."/>
            <person name="Kubicek C.P."/>
            <person name="Druzhinina I.S."/>
        </authorList>
    </citation>
    <scope>NUCLEOTIDE SEQUENCE [LARGE SCALE GENOMIC DNA]</scope>
    <source>
        <strain evidence="2 3">CBS 433.97</strain>
    </source>
</reference>
<evidence type="ECO:0000256" key="1">
    <source>
        <dbReference type="SAM" id="MobiDB-lite"/>
    </source>
</evidence>
<evidence type="ECO:0000313" key="3">
    <source>
        <dbReference type="Proteomes" id="UP000240493"/>
    </source>
</evidence>
<feature type="compositionally biased region" description="Pro residues" evidence="1">
    <location>
        <begin position="34"/>
        <end position="50"/>
    </location>
</feature>
<name>A0A2T3Z2L1_TRIA4</name>
<protein>
    <submittedName>
        <fullName evidence="2">Uncharacterized protein</fullName>
    </submittedName>
</protein>
<dbReference type="AlphaFoldDB" id="A0A2T3Z2L1"/>
<feature type="region of interest" description="Disordered" evidence="1">
    <location>
        <begin position="162"/>
        <end position="181"/>
    </location>
</feature>
<proteinExistence type="predicted"/>
<feature type="compositionally biased region" description="Low complexity" evidence="1">
    <location>
        <begin position="1"/>
        <end position="13"/>
    </location>
</feature>
<feature type="compositionally biased region" description="Low complexity" evidence="1">
    <location>
        <begin position="20"/>
        <end position="33"/>
    </location>
</feature>
<keyword evidence="3" id="KW-1185">Reference proteome</keyword>
<dbReference type="Proteomes" id="UP000240493">
    <property type="component" value="Unassembled WGS sequence"/>
</dbReference>
<sequence length="219" mass="24282">MSLPTSPLDKSLPSLPPLSPLRSLSPIRPRSPFTSPPPFQPLPATPPIPPRDSRRLSQRPFSQNLSEPIITPRPDSFTLPPPSHYHNISLANPHLLDLDSLHLLTDEGFYHVAFYPAQGSSPPRIQYWLRAEDVLVGLPGKDRVPSGHWTRLVQLAQETNVGQIGSQKSQTDSEQKGPKVQEVRLLTALYSPGQEEDTMMDVVDSKEQTAPFGESHLGR</sequence>
<accession>A0A2T3Z2L1</accession>
<feature type="compositionally biased region" description="Basic and acidic residues" evidence="1">
    <location>
        <begin position="171"/>
        <end position="181"/>
    </location>
</feature>
<evidence type="ECO:0000313" key="2">
    <source>
        <dbReference type="EMBL" id="PTB39035.1"/>
    </source>
</evidence>
<organism evidence="2 3">
    <name type="scientific">Trichoderma asperellum (strain ATCC 204424 / CBS 433.97 / NBRC 101777)</name>
    <dbReference type="NCBI Taxonomy" id="1042311"/>
    <lineage>
        <taxon>Eukaryota</taxon>
        <taxon>Fungi</taxon>
        <taxon>Dikarya</taxon>
        <taxon>Ascomycota</taxon>
        <taxon>Pezizomycotina</taxon>
        <taxon>Sordariomycetes</taxon>
        <taxon>Hypocreomycetidae</taxon>
        <taxon>Hypocreales</taxon>
        <taxon>Hypocreaceae</taxon>
        <taxon>Trichoderma</taxon>
    </lineage>
</organism>
<gene>
    <name evidence="2" type="ORF">M441DRAFT_71375</name>
</gene>